<feature type="region of interest" description="Disordered" evidence="1">
    <location>
        <begin position="125"/>
        <end position="217"/>
    </location>
</feature>
<evidence type="ECO:0000313" key="3">
    <source>
        <dbReference type="Proteomes" id="UP000179807"/>
    </source>
</evidence>
<comment type="caution">
    <text evidence="2">The sequence shown here is derived from an EMBL/GenBank/DDBJ whole genome shotgun (WGS) entry which is preliminary data.</text>
</comment>
<dbReference type="RefSeq" id="XP_068365035.1">
    <property type="nucleotide sequence ID" value="XM_068500207.1"/>
</dbReference>
<gene>
    <name evidence="2" type="ORF">TRFO_18474</name>
</gene>
<dbReference type="GeneID" id="94834911"/>
<feature type="compositionally biased region" description="Polar residues" evidence="1">
    <location>
        <begin position="207"/>
        <end position="217"/>
    </location>
</feature>
<keyword evidence="3" id="KW-1185">Reference proteome</keyword>
<dbReference type="AlphaFoldDB" id="A0A1J4KKZ6"/>
<sequence length="426" mass="48192">MSLFTITFDDDEESSSSSPPVIKNAPAPIPHANRPQPLHPQRQQVQKRPMANRPQIQRNQMIISDSESDSDDIPVVVTMRQPQQSKAQQKTNLVNIDDEYYEYDSYYDDEEINIVSVAKPNKSENINEAESKASSYRRPRGSPKIEGNIPPQRAQRESTKSSSKHENTSHQNDEPEIQISSQNNNQQRNKQNNQQNNEENSQIANQTNHQTNDSSISEPEIQNENQIHPMTMPPTTYKNTLVPYMLTRSSAHSIRGKRTHFQLFQGGAPILHTKIKQSDIAFITPGTETHLSSQDFKAAFLMANHKTSFSLRNKNELGEELMTIKYSPNENMGPRDVSVYFPNLGGGPKSYCNRKAHLTAHNMWIIDLRGRFAMKSIKNCILVDSADEEVMIILKAELNSLSIEARQDISDIAVMAMGLSAFLCKL</sequence>
<feature type="region of interest" description="Disordered" evidence="1">
    <location>
        <begin position="1"/>
        <end position="73"/>
    </location>
</feature>
<evidence type="ECO:0000256" key="1">
    <source>
        <dbReference type="SAM" id="MobiDB-lite"/>
    </source>
</evidence>
<organism evidence="2 3">
    <name type="scientific">Tritrichomonas foetus</name>
    <dbReference type="NCBI Taxonomy" id="1144522"/>
    <lineage>
        <taxon>Eukaryota</taxon>
        <taxon>Metamonada</taxon>
        <taxon>Parabasalia</taxon>
        <taxon>Tritrichomonadida</taxon>
        <taxon>Tritrichomonadidae</taxon>
        <taxon>Tritrichomonas</taxon>
    </lineage>
</organism>
<proteinExistence type="predicted"/>
<feature type="compositionally biased region" description="Low complexity" evidence="1">
    <location>
        <begin position="177"/>
        <end position="206"/>
    </location>
</feature>
<dbReference type="OrthoDB" id="10663901at2759"/>
<feature type="compositionally biased region" description="Polar residues" evidence="1">
    <location>
        <begin position="125"/>
        <end position="134"/>
    </location>
</feature>
<protein>
    <recommendedName>
        <fullName evidence="4">Tubby C-terminal domain-containing protein</fullName>
    </recommendedName>
</protein>
<reference evidence="2" key="1">
    <citation type="submission" date="2016-10" db="EMBL/GenBank/DDBJ databases">
        <authorList>
            <person name="Benchimol M."/>
            <person name="Almeida L.G."/>
            <person name="Vasconcelos A.T."/>
            <person name="Perreira-Neves A."/>
            <person name="Rosa I.A."/>
            <person name="Tasca T."/>
            <person name="Bogo M.R."/>
            <person name="de Souza W."/>
        </authorList>
    </citation>
    <scope>NUCLEOTIDE SEQUENCE [LARGE SCALE GENOMIC DNA]</scope>
    <source>
        <strain evidence="2">K</strain>
    </source>
</reference>
<evidence type="ECO:0008006" key="4">
    <source>
        <dbReference type="Google" id="ProtNLM"/>
    </source>
</evidence>
<accession>A0A1J4KKZ6</accession>
<feature type="compositionally biased region" description="Basic and acidic residues" evidence="1">
    <location>
        <begin position="154"/>
        <end position="173"/>
    </location>
</feature>
<dbReference type="Proteomes" id="UP000179807">
    <property type="component" value="Unassembled WGS sequence"/>
</dbReference>
<dbReference type="VEuPathDB" id="TrichDB:TRFO_18474"/>
<dbReference type="EMBL" id="MLAK01000576">
    <property type="protein sequence ID" value="OHT11899.1"/>
    <property type="molecule type" value="Genomic_DNA"/>
</dbReference>
<name>A0A1J4KKZ6_9EUKA</name>
<evidence type="ECO:0000313" key="2">
    <source>
        <dbReference type="EMBL" id="OHT11899.1"/>
    </source>
</evidence>